<comment type="caution">
    <text evidence="1">The sequence shown here is derived from an EMBL/GenBank/DDBJ whole genome shotgun (WGS) entry which is preliminary data.</text>
</comment>
<gene>
    <name evidence="1" type="ORF">ACFPTO_18355</name>
</gene>
<evidence type="ECO:0000313" key="1">
    <source>
        <dbReference type="EMBL" id="MFC5430745.1"/>
    </source>
</evidence>
<reference evidence="2" key="1">
    <citation type="journal article" date="2019" name="Int. J. Syst. Evol. Microbiol.">
        <title>The Global Catalogue of Microorganisms (GCM) 10K type strain sequencing project: providing services to taxonomists for standard genome sequencing and annotation.</title>
        <authorList>
            <consortium name="The Broad Institute Genomics Platform"/>
            <consortium name="The Broad Institute Genome Sequencing Center for Infectious Disease"/>
            <person name="Wu L."/>
            <person name="Ma J."/>
        </authorList>
    </citation>
    <scope>NUCLEOTIDE SEQUENCE [LARGE SCALE GENOMIC DNA]</scope>
    <source>
        <strain evidence="2">CCUG 56042</strain>
    </source>
</reference>
<dbReference type="Proteomes" id="UP001596103">
    <property type="component" value="Unassembled WGS sequence"/>
</dbReference>
<proteinExistence type="predicted"/>
<dbReference type="RefSeq" id="WP_377713451.1">
    <property type="nucleotide sequence ID" value="NZ_JBHSMP010000022.1"/>
</dbReference>
<keyword evidence="2" id="KW-1185">Reference proteome</keyword>
<organism evidence="1 2">
    <name type="scientific">Paraburkholderia denitrificans</name>
    <dbReference type="NCBI Taxonomy" id="694025"/>
    <lineage>
        <taxon>Bacteria</taxon>
        <taxon>Pseudomonadati</taxon>
        <taxon>Pseudomonadota</taxon>
        <taxon>Betaproteobacteria</taxon>
        <taxon>Burkholderiales</taxon>
        <taxon>Burkholderiaceae</taxon>
        <taxon>Paraburkholderia</taxon>
    </lineage>
</organism>
<protein>
    <submittedName>
        <fullName evidence="1">Uncharacterized protein</fullName>
    </submittedName>
</protein>
<name>A0ABW0JCV8_9BURK</name>
<dbReference type="EMBL" id="JBHSMP010000022">
    <property type="protein sequence ID" value="MFC5430745.1"/>
    <property type="molecule type" value="Genomic_DNA"/>
</dbReference>
<accession>A0ABW0JCV8</accession>
<evidence type="ECO:0000313" key="2">
    <source>
        <dbReference type="Proteomes" id="UP001596103"/>
    </source>
</evidence>
<sequence length="142" mass="16407">MTFIAERRYAEKILQHFGTPPLPIFDPLVRARPAGRTSRNPRAEMVGLNADLYDAIHMLCLASGSPPKNGVTRTLELLRAEPRRQIQRYEIVRFAQAVAQRGDTRPLTQAVRSLVQREVRLHAFPFIFLRARLRYERLPEAF</sequence>